<keyword evidence="2" id="KW-0812">Transmembrane</keyword>
<feature type="transmembrane region" description="Helical" evidence="2">
    <location>
        <begin position="221"/>
        <end position="241"/>
    </location>
</feature>
<sequence>MTSVGPVDPVKDRSSATTPRVGREARSSRFRPEIEGLRGLAAVLVVIYHVWVGRVSGGVDVFFLLSGFLVVGMLVRSVERGRLRVAATWLRLFWRLLPTAGLVLLVSAVAAIALISPLRWPQNIAELLASAFFLENWRLAADAVDYYADNNTASVAQHFWSLSVQGQFYVVAPLLVLLVAVVARRLRADVRRVLLVVLAGVVAASLTYSVITTAVDQPFAYFDSLARAWEFAIGGILGLTIDRIRLSRGVRVLLGWVGVLALVACGAALDVGAGFPGYLALWPVAAAAAVVVAGSTGSGAGADRLLVSRTGQYLGEISYPLYLWHWPVLILYLSYRERAEVGLVGGLGVVGLSVVLAVVSHHLLERPARDVKPGGPPWWRPAVLVAAALAPVLLVCLAWHAASSQRAGAYVDLGDPSHPGAVARLPGFVYDGEPDAPLRPSTVAVVDDWVEYERDCVRPPAWPNLELCTYLPAEEPDRVITVVGDSHVQQFLPALESLALERNWEVRTLIRPGCPFSTSSDANIGEVPCLEWNAAAIEYLVAEPPDAVVASSTRNVRAGLTEETPPGFVEAWQRLDAAGIPVVALRDNPRFDWWPAECVETHGRGAPECELPRDQLYAPEPPYAAMDVPPNVGFLDLTDHLCTETVCPPEIGNVMVYLDDNHLSASYARSLAPVVSLLFPAALER</sequence>
<evidence type="ECO:0000313" key="6">
    <source>
        <dbReference type="Proteomes" id="UP000245639"/>
    </source>
</evidence>
<accession>A0A2U1FBJ4</accession>
<dbReference type="EMBL" id="QEKW01000006">
    <property type="protein sequence ID" value="PVZ09534.1"/>
    <property type="molecule type" value="Genomic_DNA"/>
</dbReference>
<keyword evidence="2" id="KW-1133">Transmembrane helix</keyword>
<dbReference type="PANTHER" id="PTHR23028">
    <property type="entry name" value="ACETYLTRANSFERASE"/>
    <property type="match status" value="1"/>
</dbReference>
<dbReference type="PANTHER" id="PTHR23028:SF53">
    <property type="entry name" value="ACYL_TRANSF_3 DOMAIN-CONTAINING PROTEIN"/>
    <property type="match status" value="1"/>
</dbReference>
<dbReference type="GO" id="GO:0009103">
    <property type="term" value="P:lipopolysaccharide biosynthetic process"/>
    <property type="evidence" value="ECO:0007669"/>
    <property type="project" value="TreeGrafter"/>
</dbReference>
<evidence type="ECO:0000256" key="2">
    <source>
        <dbReference type="SAM" id="Phobius"/>
    </source>
</evidence>
<organism evidence="5 6">
    <name type="scientific">Actinomycetospora cinnamomea</name>
    <dbReference type="NCBI Taxonomy" id="663609"/>
    <lineage>
        <taxon>Bacteria</taxon>
        <taxon>Bacillati</taxon>
        <taxon>Actinomycetota</taxon>
        <taxon>Actinomycetes</taxon>
        <taxon>Pseudonocardiales</taxon>
        <taxon>Pseudonocardiaceae</taxon>
        <taxon>Actinomycetospora</taxon>
    </lineage>
</organism>
<dbReference type="Proteomes" id="UP000245639">
    <property type="component" value="Unassembled WGS sequence"/>
</dbReference>
<reference evidence="5 6" key="1">
    <citation type="submission" date="2018-04" db="EMBL/GenBank/DDBJ databases">
        <title>Genomic Encyclopedia of Type Strains, Phase IV (KMG-IV): sequencing the most valuable type-strain genomes for metagenomic binning, comparative biology and taxonomic classification.</title>
        <authorList>
            <person name="Goeker M."/>
        </authorList>
    </citation>
    <scope>NUCLEOTIDE SEQUENCE [LARGE SCALE GENOMIC DNA]</scope>
    <source>
        <strain evidence="5 6">DSM 45771</strain>
    </source>
</reference>
<dbReference type="InterPro" id="IPR002656">
    <property type="entry name" value="Acyl_transf_3_dom"/>
</dbReference>
<dbReference type="AlphaFoldDB" id="A0A2U1FBJ4"/>
<feature type="transmembrane region" description="Helical" evidence="2">
    <location>
        <begin position="281"/>
        <end position="301"/>
    </location>
</feature>
<dbReference type="Pfam" id="PF19040">
    <property type="entry name" value="SGNH"/>
    <property type="match status" value="1"/>
</dbReference>
<dbReference type="InterPro" id="IPR050879">
    <property type="entry name" value="Acyltransferase_3"/>
</dbReference>
<keyword evidence="6" id="KW-1185">Reference proteome</keyword>
<feature type="transmembrane region" description="Helical" evidence="2">
    <location>
        <begin position="168"/>
        <end position="186"/>
    </location>
</feature>
<feature type="transmembrane region" description="Helical" evidence="2">
    <location>
        <begin position="253"/>
        <end position="275"/>
    </location>
</feature>
<feature type="transmembrane region" description="Helical" evidence="2">
    <location>
        <begin position="341"/>
        <end position="361"/>
    </location>
</feature>
<feature type="transmembrane region" description="Helical" evidence="2">
    <location>
        <begin position="382"/>
        <end position="402"/>
    </location>
</feature>
<feature type="domain" description="SGNH" evidence="4">
    <location>
        <begin position="456"/>
        <end position="675"/>
    </location>
</feature>
<dbReference type="InterPro" id="IPR043968">
    <property type="entry name" value="SGNH"/>
</dbReference>
<feature type="transmembrane region" description="Helical" evidence="2">
    <location>
        <begin position="96"/>
        <end position="118"/>
    </location>
</feature>
<evidence type="ECO:0000313" key="5">
    <source>
        <dbReference type="EMBL" id="PVZ09534.1"/>
    </source>
</evidence>
<protein>
    <submittedName>
        <fullName evidence="5">Peptidoglycan/LPS O-acetylase OafA/YrhL</fullName>
    </submittedName>
</protein>
<feature type="transmembrane region" description="Helical" evidence="2">
    <location>
        <begin position="193"/>
        <end position="215"/>
    </location>
</feature>
<keyword evidence="2" id="KW-0472">Membrane</keyword>
<feature type="transmembrane region" description="Helical" evidence="2">
    <location>
        <begin position="58"/>
        <end position="75"/>
    </location>
</feature>
<dbReference type="GO" id="GO:0016747">
    <property type="term" value="F:acyltransferase activity, transferring groups other than amino-acyl groups"/>
    <property type="evidence" value="ECO:0007669"/>
    <property type="project" value="InterPro"/>
</dbReference>
<proteinExistence type="predicted"/>
<feature type="domain" description="Acyltransferase 3" evidence="3">
    <location>
        <begin position="33"/>
        <end position="359"/>
    </location>
</feature>
<evidence type="ECO:0000256" key="1">
    <source>
        <dbReference type="SAM" id="MobiDB-lite"/>
    </source>
</evidence>
<dbReference type="OrthoDB" id="3404679at2"/>
<name>A0A2U1FBJ4_9PSEU</name>
<feature type="region of interest" description="Disordered" evidence="1">
    <location>
        <begin position="1"/>
        <end position="24"/>
    </location>
</feature>
<gene>
    <name evidence="5" type="ORF">C8D89_106198</name>
</gene>
<comment type="caution">
    <text evidence="5">The sequence shown here is derived from an EMBL/GenBank/DDBJ whole genome shotgun (WGS) entry which is preliminary data.</text>
</comment>
<evidence type="ECO:0000259" key="3">
    <source>
        <dbReference type="Pfam" id="PF01757"/>
    </source>
</evidence>
<dbReference type="GO" id="GO:0016020">
    <property type="term" value="C:membrane"/>
    <property type="evidence" value="ECO:0007669"/>
    <property type="project" value="TreeGrafter"/>
</dbReference>
<evidence type="ECO:0000259" key="4">
    <source>
        <dbReference type="Pfam" id="PF19040"/>
    </source>
</evidence>
<dbReference type="Pfam" id="PF01757">
    <property type="entry name" value="Acyl_transf_3"/>
    <property type="match status" value="1"/>
</dbReference>